<evidence type="ECO:0000256" key="5">
    <source>
        <dbReference type="ARBA" id="ARBA00022989"/>
    </source>
</evidence>
<evidence type="ECO:0000313" key="10">
    <source>
        <dbReference type="Proteomes" id="UP000051679"/>
    </source>
</evidence>
<accession>A0A0R1ZID0</accession>
<proteinExistence type="inferred from homology"/>
<dbReference type="GO" id="GO:0005886">
    <property type="term" value="C:plasma membrane"/>
    <property type="evidence" value="ECO:0007669"/>
    <property type="project" value="UniProtKB-SubCell"/>
</dbReference>
<organism evidence="9 10">
    <name type="scientific">Lacticaseibacillus sharpeae JCM 1186 = DSM 20505</name>
    <dbReference type="NCBI Taxonomy" id="1291052"/>
    <lineage>
        <taxon>Bacteria</taxon>
        <taxon>Bacillati</taxon>
        <taxon>Bacillota</taxon>
        <taxon>Bacilli</taxon>
        <taxon>Lactobacillales</taxon>
        <taxon>Lactobacillaceae</taxon>
        <taxon>Lacticaseibacillus</taxon>
    </lineage>
</organism>
<dbReference type="InterPro" id="IPR003004">
    <property type="entry name" value="GspF/PilC"/>
</dbReference>
<reference evidence="9 10" key="1">
    <citation type="journal article" date="2015" name="Genome Announc.">
        <title>Expanding the biotechnology potential of lactobacilli through comparative genomics of 213 strains and associated genera.</title>
        <authorList>
            <person name="Sun Z."/>
            <person name="Harris H.M."/>
            <person name="McCann A."/>
            <person name="Guo C."/>
            <person name="Argimon S."/>
            <person name="Zhang W."/>
            <person name="Yang X."/>
            <person name="Jeffery I.B."/>
            <person name="Cooney J.C."/>
            <person name="Kagawa T.F."/>
            <person name="Liu W."/>
            <person name="Song Y."/>
            <person name="Salvetti E."/>
            <person name="Wrobel A."/>
            <person name="Rasinkangas P."/>
            <person name="Parkhill J."/>
            <person name="Rea M.C."/>
            <person name="O'Sullivan O."/>
            <person name="Ritari J."/>
            <person name="Douillard F.P."/>
            <person name="Paul Ross R."/>
            <person name="Yang R."/>
            <person name="Briner A.E."/>
            <person name="Felis G.E."/>
            <person name="de Vos W.M."/>
            <person name="Barrangou R."/>
            <person name="Klaenhammer T.R."/>
            <person name="Caufield P.W."/>
            <person name="Cui Y."/>
            <person name="Zhang H."/>
            <person name="O'Toole P.W."/>
        </authorList>
    </citation>
    <scope>NUCLEOTIDE SEQUENCE [LARGE SCALE GENOMIC DNA]</scope>
    <source>
        <strain evidence="9 10">DSM 20505</strain>
    </source>
</reference>
<dbReference type="Gene3D" id="1.20.81.30">
    <property type="entry name" value="Type II secretion system (T2SS), domain F"/>
    <property type="match status" value="1"/>
</dbReference>
<keyword evidence="5 7" id="KW-1133">Transmembrane helix</keyword>
<feature type="transmembrane region" description="Helical" evidence="7">
    <location>
        <begin position="287"/>
        <end position="312"/>
    </location>
</feature>
<feature type="domain" description="Type II secretion system protein GspF" evidence="8">
    <location>
        <begin position="14"/>
        <end position="132"/>
    </location>
</feature>
<evidence type="ECO:0000256" key="4">
    <source>
        <dbReference type="ARBA" id="ARBA00022692"/>
    </source>
</evidence>
<evidence type="ECO:0000256" key="3">
    <source>
        <dbReference type="ARBA" id="ARBA00022475"/>
    </source>
</evidence>
<dbReference type="PANTHER" id="PTHR30012">
    <property type="entry name" value="GENERAL SECRETION PATHWAY PROTEIN"/>
    <property type="match status" value="1"/>
</dbReference>
<protein>
    <submittedName>
        <fullName evidence="9">Type II secretory pathway competence component</fullName>
    </submittedName>
</protein>
<evidence type="ECO:0000256" key="1">
    <source>
        <dbReference type="ARBA" id="ARBA00004651"/>
    </source>
</evidence>
<evidence type="ECO:0000256" key="7">
    <source>
        <dbReference type="SAM" id="Phobius"/>
    </source>
</evidence>
<keyword evidence="4 7" id="KW-0812">Transmembrane</keyword>
<dbReference type="STRING" id="1291052.FC18_GL002158"/>
<dbReference type="PANTHER" id="PTHR30012:SF0">
    <property type="entry name" value="TYPE II SECRETION SYSTEM PROTEIN F-RELATED"/>
    <property type="match status" value="1"/>
</dbReference>
<dbReference type="PATRIC" id="fig|1291052.5.peg.2222"/>
<evidence type="ECO:0000313" key="9">
    <source>
        <dbReference type="EMBL" id="KRM54744.1"/>
    </source>
</evidence>
<dbReference type="RefSeq" id="WP_054677236.1">
    <property type="nucleotide sequence ID" value="NZ_AYYO01000044.1"/>
</dbReference>
<sequence>MTKKLALAAQADCCTTISTLLQSGFRLGDALDFIGVQFPKLKARVTGVQDDLADGTMIDTAFARGGFSPVVCTQIGLAGAHGDLDGALAEVAQYLKLLQNSRSKVWQLLAYPLTLLALLTVMQFGIVYWVLPQLSADPDQAMGPQLFICLSFVLTVLLITVFVKGMTPQKRYDVLHRVPVIGRILTEYYQYEFMIGAASFLGVGRDLGTYCAYLAEQAPGPLTQVGRRVTNELLTGVSLQTALKDDLVPASLVHLMAMGQEPRLFAQSTAALARGLFKNLELRMNRLLAFVQPLMFLILGVQIVVMYAHLLLPLYSVVERY</sequence>
<feature type="transmembrane region" description="Helical" evidence="7">
    <location>
        <begin position="143"/>
        <end position="163"/>
    </location>
</feature>
<comment type="subcellular location">
    <subcellularLocation>
        <location evidence="1">Cell membrane</location>
        <topology evidence="1">Multi-pass membrane protein</topology>
    </subcellularLocation>
</comment>
<evidence type="ECO:0000256" key="2">
    <source>
        <dbReference type="ARBA" id="ARBA00005745"/>
    </source>
</evidence>
<dbReference type="Proteomes" id="UP000051679">
    <property type="component" value="Unassembled WGS sequence"/>
</dbReference>
<evidence type="ECO:0000259" key="8">
    <source>
        <dbReference type="Pfam" id="PF00482"/>
    </source>
</evidence>
<keyword evidence="3" id="KW-1003">Cell membrane</keyword>
<dbReference type="InterPro" id="IPR042094">
    <property type="entry name" value="T2SS_GspF_sf"/>
</dbReference>
<dbReference type="EMBL" id="AYYO01000044">
    <property type="protein sequence ID" value="KRM54744.1"/>
    <property type="molecule type" value="Genomic_DNA"/>
</dbReference>
<keyword evidence="10" id="KW-1185">Reference proteome</keyword>
<feature type="domain" description="Type II secretion system protein GspF" evidence="8">
    <location>
        <begin position="201"/>
        <end position="313"/>
    </location>
</feature>
<keyword evidence="6 7" id="KW-0472">Membrane</keyword>
<comment type="similarity">
    <text evidence="2">Belongs to the GSP F family.</text>
</comment>
<dbReference type="InterPro" id="IPR018076">
    <property type="entry name" value="T2SS_GspF_dom"/>
</dbReference>
<dbReference type="Pfam" id="PF00482">
    <property type="entry name" value="T2SSF"/>
    <property type="match status" value="2"/>
</dbReference>
<name>A0A0R1ZID0_9LACO</name>
<evidence type="ECO:0000256" key="6">
    <source>
        <dbReference type="ARBA" id="ARBA00023136"/>
    </source>
</evidence>
<feature type="transmembrane region" description="Helical" evidence="7">
    <location>
        <begin position="108"/>
        <end position="131"/>
    </location>
</feature>
<dbReference type="AlphaFoldDB" id="A0A0R1ZID0"/>
<gene>
    <name evidence="9" type="ORF">FC18_GL002158</name>
</gene>
<comment type="caution">
    <text evidence="9">The sequence shown here is derived from an EMBL/GenBank/DDBJ whole genome shotgun (WGS) entry which is preliminary data.</text>
</comment>